<dbReference type="InterPro" id="IPR020841">
    <property type="entry name" value="PKS_Beta-ketoAc_synthase_dom"/>
</dbReference>
<dbReference type="InterPro" id="IPR050091">
    <property type="entry name" value="PKS_NRPS_Biosynth_Enz"/>
</dbReference>
<accession>A0AAF0DI41</accession>
<dbReference type="Proteomes" id="UP001219355">
    <property type="component" value="Chromosome 2"/>
</dbReference>
<evidence type="ECO:0000256" key="8">
    <source>
        <dbReference type="ARBA" id="ARBA00023315"/>
    </source>
</evidence>
<dbReference type="InterPro" id="IPR006162">
    <property type="entry name" value="Ppantetheine_attach_site"/>
</dbReference>
<feature type="active site" description="Proton donor; for dehydratase activity" evidence="11">
    <location>
        <position position="1191"/>
    </location>
</feature>
<evidence type="ECO:0000313" key="16">
    <source>
        <dbReference type="EMBL" id="WEW58624.1"/>
    </source>
</evidence>
<keyword evidence="5" id="KW-0521">NADP</keyword>
<dbReference type="InterPro" id="IPR020807">
    <property type="entry name" value="PKS_DH"/>
</dbReference>
<dbReference type="InterPro" id="IPR014031">
    <property type="entry name" value="Ketoacyl_synth_C"/>
</dbReference>
<feature type="domain" description="Ketosynthase family 3 (KS3)" evidence="14">
    <location>
        <begin position="51"/>
        <end position="482"/>
    </location>
</feature>
<feature type="region of interest" description="Disordered" evidence="12">
    <location>
        <begin position="1109"/>
        <end position="1129"/>
    </location>
</feature>
<keyword evidence="3" id="KW-0597">Phosphoprotein</keyword>
<keyword evidence="17" id="KW-1185">Reference proteome</keyword>
<dbReference type="Gene3D" id="3.40.50.720">
    <property type="entry name" value="NAD(P)-binding Rossmann-like Domain"/>
    <property type="match status" value="2"/>
</dbReference>
<evidence type="ECO:0000256" key="10">
    <source>
        <dbReference type="ARBA" id="ARBA00033379"/>
    </source>
</evidence>
<feature type="active site" description="Proton acceptor; for dehydratase activity" evidence="11">
    <location>
        <position position="1009"/>
    </location>
</feature>
<dbReference type="SMART" id="SM00826">
    <property type="entry name" value="PKS_DH"/>
    <property type="match status" value="1"/>
</dbReference>
<dbReference type="PANTHER" id="PTHR43775">
    <property type="entry name" value="FATTY ACID SYNTHASE"/>
    <property type="match status" value="1"/>
</dbReference>
<dbReference type="GO" id="GO:0032259">
    <property type="term" value="P:methylation"/>
    <property type="evidence" value="ECO:0007669"/>
    <property type="project" value="UniProtKB-KW"/>
</dbReference>
<dbReference type="InterPro" id="IPR032821">
    <property type="entry name" value="PKS_assoc"/>
</dbReference>
<keyword evidence="4" id="KW-0808">Transferase</keyword>
<dbReference type="PROSITE" id="PS00606">
    <property type="entry name" value="KS3_1"/>
    <property type="match status" value="1"/>
</dbReference>
<dbReference type="SMART" id="SM00823">
    <property type="entry name" value="PKS_PP"/>
    <property type="match status" value="1"/>
</dbReference>
<dbReference type="InterPro" id="IPR057326">
    <property type="entry name" value="KR_dom"/>
</dbReference>
<dbReference type="InterPro" id="IPR001227">
    <property type="entry name" value="Ac_transferase_dom_sf"/>
</dbReference>
<dbReference type="PROSITE" id="PS52004">
    <property type="entry name" value="KS3_2"/>
    <property type="match status" value="1"/>
</dbReference>
<keyword evidence="8" id="KW-0012">Acyltransferase</keyword>
<dbReference type="InterPro" id="IPR049900">
    <property type="entry name" value="PKS_mFAS_DH"/>
</dbReference>
<dbReference type="InterPro" id="IPR011032">
    <property type="entry name" value="GroES-like_sf"/>
</dbReference>
<organism evidence="16 17">
    <name type="scientific">Emydomyces testavorans</name>
    <dbReference type="NCBI Taxonomy" id="2070801"/>
    <lineage>
        <taxon>Eukaryota</taxon>
        <taxon>Fungi</taxon>
        <taxon>Dikarya</taxon>
        <taxon>Ascomycota</taxon>
        <taxon>Pezizomycotina</taxon>
        <taxon>Eurotiomycetes</taxon>
        <taxon>Eurotiomycetidae</taxon>
        <taxon>Onygenales</taxon>
        <taxon>Nannizziopsiaceae</taxon>
        <taxon>Emydomyces</taxon>
    </lineage>
</organism>
<dbReference type="InterPro" id="IPR020806">
    <property type="entry name" value="PKS_PP-bd"/>
</dbReference>
<evidence type="ECO:0000256" key="4">
    <source>
        <dbReference type="ARBA" id="ARBA00022679"/>
    </source>
</evidence>
<dbReference type="PROSITE" id="PS00012">
    <property type="entry name" value="PHOSPHOPANTETHEINE"/>
    <property type="match status" value="1"/>
</dbReference>
<feature type="region of interest" description="Disordered" evidence="12">
    <location>
        <begin position="1"/>
        <end position="20"/>
    </location>
</feature>
<dbReference type="InterPro" id="IPR018201">
    <property type="entry name" value="Ketoacyl_synth_AS"/>
</dbReference>
<dbReference type="PROSITE" id="PS50075">
    <property type="entry name" value="CARRIER"/>
    <property type="match status" value="1"/>
</dbReference>
<evidence type="ECO:0000259" key="15">
    <source>
        <dbReference type="PROSITE" id="PS52019"/>
    </source>
</evidence>
<dbReference type="Pfam" id="PF21089">
    <property type="entry name" value="PKS_DH_N"/>
    <property type="match status" value="1"/>
</dbReference>
<dbReference type="GO" id="GO:0004315">
    <property type="term" value="F:3-oxoacyl-[acyl-carrier-protein] synthase activity"/>
    <property type="evidence" value="ECO:0007669"/>
    <property type="project" value="InterPro"/>
</dbReference>
<dbReference type="SUPFAM" id="SSF55048">
    <property type="entry name" value="Probable ACP-binding domain of malonyl-CoA ACP transacylase"/>
    <property type="match status" value="1"/>
</dbReference>
<keyword evidence="2" id="KW-0596">Phosphopantetheine</keyword>
<evidence type="ECO:0000259" key="13">
    <source>
        <dbReference type="PROSITE" id="PS50075"/>
    </source>
</evidence>
<dbReference type="InterPro" id="IPR036291">
    <property type="entry name" value="NAD(P)-bd_dom_sf"/>
</dbReference>
<dbReference type="Pfam" id="PF14765">
    <property type="entry name" value="PS-DH"/>
    <property type="match status" value="1"/>
</dbReference>
<dbReference type="SMART" id="SM00825">
    <property type="entry name" value="PKS_KS"/>
    <property type="match status" value="1"/>
</dbReference>
<evidence type="ECO:0000259" key="14">
    <source>
        <dbReference type="PROSITE" id="PS52004"/>
    </source>
</evidence>
<dbReference type="Pfam" id="PF02801">
    <property type="entry name" value="Ketoacyl-synt_C"/>
    <property type="match status" value="1"/>
</dbReference>
<dbReference type="Pfam" id="PF08240">
    <property type="entry name" value="ADH_N"/>
    <property type="match status" value="1"/>
</dbReference>
<proteinExistence type="predicted"/>
<dbReference type="Pfam" id="PF08659">
    <property type="entry name" value="KR"/>
    <property type="match status" value="1"/>
</dbReference>
<dbReference type="InterPro" id="IPR014030">
    <property type="entry name" value="Ketoacyl_synth_N"/>
</dbReference>
<dbReference type="GO" id="GO:0004312">
    <property type="term" value="F:fatty acid synthase activity"/>
    <property type="evidence" value="ECO:0007669"/>
    <property type="project" value="TreeGrafter"/>
</dbReference>
<dbReference type="SUPFAM" id="SSF52151">
    <property type="entry name" value="FabD/lysophospholipase-like"/>
    <property type="match status" value="1"/>
</dbReference>
<sequence>MPLIRNSTPSSSGCSLDGYGSDSSATSMVSDYEYPAIAMPGYAEKPLSKQLEPIAVVGMGCRLPGDVSSPAQLWDLLMSKGTGRMDKVPKSRFNIDAHLHPNNERPGSFNVPGGYFLNSSLQEFDPVLFGISPVEAMWMDPQQRKLLEVVYEAIESAGVSLSDIAGTTTACFVGSFTSDYQQMTFKEPDFRHSYAATGVDPGIISNRINHVFNLKGPSITVNTACSSSVYALHNACNALRNNECCAAIVGGTNLILTVDQHMNTAKLGVLSPTSTCHTFNAHADGYGRADGVGALYLKTLKDAIRDGDPIRAVIRSSAVNSNGKAPGVGITHPNLEGQEAVIRHAYQRGGDLDPMLTGYFEIHGTGTPVGDPLEVYAVSKAMNDKRKPEDSPLLIGAIKTSIGHSEAASGLSAVIKAVLSVEKGIIPPTRGFTAPNPAIDWKNWNVQVVTEPTPFPAHIPVKRISVNSFGYGGTNGHVIVEGTDSFLPYYQLSRRKIKNRGAFSRKRPYLLVFSAHNRPTLNQNIEAYGKVIEKHNLLDLAYTLGNRRTRLSSRAYLVTSDASLGSDFQDITRSMVYAEKQNSPSVGFIFTGQGAQWVRMAGELIKYYPSFLRAIRVLDRVLGDLPDTPEWTIEDELMASAQSSRVNEAEFSQPLCTAVQIALVDLLASWGIKPTVTIGHSSGEIAAAYAAGKISKMEAIVLAFYRGRAVRDIDTHGSMLAVGLGAYAVKPYLAESGDNVTIACHNSPVSVTLSGDVEALEDVKAKLEKESIFARTLKTGGKAYHSRHMEQASAKYVELIQHAKRCLPFDRPSRSTAIMISSVTASPIASDAHIDEYYWAANLVSPVLFSQAVEQLPSFSVDILVEIGPHSALSGPIRQIKAEHNLDRLAYLPTLIRGQDCAVQLLKVAGELFLRDYPLDMDRVTLIEQPLPNGKIDLQRGSMLVDLPPYQWAYGSKNMFAEPRQSLEHRTPQHARHDVLGRRLPGASEMEPIWRNVLRIKDLPWLKDHSLGGDVVFPAAGYFSMAIEAITQMNETSSTPQEIDGYTLRDISIKAALAIPEDDDGIETIFTMHPSADDETRFQCTWWDFNVSSISQDGTRKDHMAGTVSINTRPRGQRPKKARDMPQKASGKLWNQALRAVGFDYGPTFQDMDQIHYDGKTYAASCNTVVKQESGIMQGESRHVLHPATVDSCLQLVIVSIYAGKARDVTCGAVPLQVDEVAIWVPSSEQLQDSAATAYSWTDERGIRSFRSGSQLVARDGSLLMDITDLRSVAYEAAVPQRALDGPVAQPYMEMIWKRDIDDVTSEDAASRLSIADLVEMVSHKNPNAKVLDMEGHNSNVVVQQASFFNYIVGSVSDGTQEKVTTDPESDTNSKTYEFNILDLESIKEEKFDLILANGLDASPSVVDLVSGLLAPGGRAVFKRNDYLLNMTDRDTSISYIVMPNDLVIATLNRLAGRRLVNQHVPSFVFVYRQEPAPLVSQIAESFANQGWLTRSSPLSEVDVNAGERMVIVAELEGPLLSTLEEAELAGIQRITSMTPSLLWVTQGGLLSGRDPEYAMASGLARSVTSENASLDFVTMDLDLKTTSSSSAVRAITDAVRRQVENVVNHETEYCVADGVAYISRLVPNKNLNSVYSVNKSKFEEVPYDDDRAVVGQVQSGKVIFEDDKRYKEPLQPNQIEIKIVLSGLSKEGVLVIQGQDYPTTFSHEIFGTVTRVGSAVSRLVPGDQVAGFNFDKYASFQRASQELVGKLEANENPAGILGSLMAYASAIHGLKDLARLEPSENVLILDDIGPAGAAAIRLSQLMGANTFVAVRTETDAQRIVSTFDLPEARVVTGFNGTATQINATFGPGGIDVLFCAGSSSQSVVRECWRHIAPFGRVVVCGRKNVLKRGVIDTVPLNHGASYFSFDVLDLYQHRPAVLGRALRMTLQLYCQGSIQGVGSATVKHLTKLDDAVAQFSDSLLHSRTLILHEKTDAFLKVVPTRPAAYFDPDATYLLVGCLGGLGRSLTSWMMEKGSRRFVFLSRSGTDSKQAALLVKEMEAKGAIVQVVRGDVSLRQDVDRAVQVIKSEHPIKGVVQAAANFQDAMFDSLTYKQWIESIKPKVIGTLNLHEALKNVPLDFFIMTSSTSGTLGTPGQANYAAANSFLDALARHRVSNGQPASSLILPMVLGIGYVAENADIEEGLKRKGIYGIDEEHMLQSFEAGVATGTNFRSTDHIVIGMDPAELQRSLNSADTTDAFWLEDARFSHILRTIQATEVESHASKQSILSMIKAAGSEAEAIQVAAEHFTEKIIRLLHLDREEIEPHTKSIADYGLDSMIGVELRNWIFKEFGLDIPFQKLLAPSLTIMKFAAQVCGSQAEGG</sequence>
<feature type="domain" description="PKS/mFAS DH" evidence="15">
    <location>
        <begin position="977"/>
        <end position="1281"/>
    </location>
</feature>
<dbReference type="Pfam" id="PF16197">
    <property type="entry name" value="KAsynt_C_assoc"/>
    <property type="match status" value="1"/>
</dbReference>
<dbReference type="GO" id="GO:0006633">
    <property type="term" value="P:fatty acid biosynthetic process"/>
    <property type="evidence" value="ECO:0007669"/>
    <property type="project" value="InterPro"/>
</dbReference>
<dbReference type="Gene3D" id="3.10.129.110">
    <property type="entry name" value="Polyketide synthase dehydratase"/>
    <property type="match status" value="1"/>
</dbReference>
<dbReference type="GO" id="GO:0030639">
    <property type="term" value="P:polyketide biosynthetic process"/>
    <property type="evidence" value="ECO:0007669"/>
    <property type="project" value="UniProtKB-ARBA"/>
</dbReference>
<dbReference type="InterPro" id="IPR014043">
    <property type="entry name" value="Acyl_transferase_dom"/>
</dbReference>
<dbReference type="Gene3D" id="3.90.180.10">
    <property type="entry name" value="Medium-chain alcohol dehydrogenases, catalytic domain"/>
    <property type="match status" value="1"/>
</dbReference>
<evidence type="ECO:0000256" key="7">
    <source>
        <dbReference type="ARBA" id="ARBA00023268"/>
    </source>
</evidence>
<dbReference type="Gene3D" id="3.40.366.10">
    <property type="entry name" value="Malonyl-Coenzyme A Acyl Carrier Protein, domain 2"/>
    <property type="match status" value="1"/>
</dbReference>
<name>A0AAF0DI41_9EURO</name>
<dbReference type="SUPFAM" id="SSF50129">
    <property type="entry name" value="GroES-like"/>
    <property type="match status" value="1"/>
</dbReference>
<reference evidence="16" key="1">
    <citation type="submission" date="2023-03" db="EMBL/GenBank/DDBJ databases">
        <title>Emydomyces testavorans Genome Sequence.</title>
        <authorList>
            <person name="Hoyer L."/>
        </authorList>
    </citation>
    <scope>NUCLEOTIDE SEQUENCE</scope>
    <source>
        <strain evidence="16">16-2883</strain>
    </source>
</reference>
<evidence type="ECO:0000256" key="3">
    <source>
        <dbReference type="ARBA" id="ARBA00022553"/>
    </source>
</evidence>
<dbReference type="CDD" id="cd00833">
    <property type="entry name" value="PKS"/>
    <property type="match status" value="1"/>
</dbReference>
<dbReference type="InterPro" id="IPR020843">
    <property type="entry name" value="ER"/>
</dbReference>
<dbReference type="InterPro" id="IPR013968">
    <property type="entry name" value="PKS_KR"/>
</dbReference>
<dbReference type="Pfam" id="PF00698">
    <property type="entry name" value="Acyl_transf_1"/>
    <property type="match status" value="1"/>
</dbReference>
<feature type="region of interest" description="C-terminal hotdog fold" evidence="11">
    <location>
        <begin position="1126"/>
        <end position="1281"/>
    </location>
</feature>
<evidence type="ECO:0000313" key="17">
    <source>
        <dbReference type="Proteomes" id="UP001219355"/>
    </source>
</evidence>
<dbReference type="GO" id="GO:0031177">
    <property type="term" value="F:phosphopantetheine binding"/>
    <property type="evidence" value="ECO:0007669"/>
    <property type="project" value="InterPro"/>
</dbReference>
<dbReference type="InterPro" id="IPR036736">
    <property type="entry name" value="ACP-like_sf"/>
</dbReference>
<dbReference type="Gene3D" id="3.40.47.10">
    <property type="match status" value="1"/>
</dbReference>
<dbReference type="GO" id="GO:0016491">
    <property type="term" value="F:oxidoreductase activity"/>
    <property type="evidence" value="ECO:0007669"/>
    <property type="project" value="UniProtKB-KW"/>
</dbReference>
<dbReference type="InterPro" id="IPR009081">
    <property type="entry name" value="PP-bd_ACP"/>
</dbReference>
<feature type="region of interest" description="N-terminal hotdog fold" evidence="11">
    <location>
        <begin position="977"/>
        <end position="1115"/>
    </location>
</feature>
<evidence type="ECO:0000256" key="11">
    <source>
        <dbReference type="PROSITE-ProRule" id="PRU01363"/>
    </source>
</evidence>
<dbReference type="SUPFAM" id="SSF53901">
    <property type="entry name" value="Thiolase-like"/>
    <property type="match status" value="1"/>
</dbReference>
<dbReference type="SMART" id="SM00827">
    <property type="entry name" value="PKS_AT"/>
    <property type="match status" value="1"/>
</dbReference>
<evidence type="ECO:0000256" key="1">
    <source>
        <dbReference type="ARBA" id="ARBA00018393"/>
    </source>
</evidence>
<dbReference type="InterPro" id="IPR049552">
    <property type="entry name" value="PKS_DH_N"/>
</dbReference>
<gene>
    <name evidence="16" type="ORF">PRK78_004092</name>
</gene>
<dbReference type="Pfam" id="PF23297">
    <property type="entry name" value="ACP_SdgA_C"/>
    <property type="match status" value="1"/>
</dbReference>
<dbReference type="CDD" id="cd05195">
    <property type="entry name" value="enoyl_red"/>
    <property type="match status" value="1"/>
</dbReference>
<dbReference type="SMART" id="SM00829">
    <property type="entry name" value="PKS_ER"/>
    <property type="match status" value="1"/>
</dbReference>
<evidence type="ECO:0000256" key="2">
    <source>
        <dbReference type="ARBA" id="ARBA00022450"/>
    </source>
</evidence>
<dbReference type="InterPro" id="IPR049551">
    <property type="entry name" value="PKS_DH_C"/>
</dbReference>
<dbReference type="InterPro" id="IPR016035">
    <property type="entry name" value="Acyl_Trfase/lysoPLipase"/>
</dbReference>
<dbReference type="PROSITE" id="PS52019">
    <property type="entry name" value="PKS_MFAS_DH"/>
    <property type="match status" value="1"/>
</dbReference>
<dbReference type="SUPFAM" id="SSF47336">
    <property type="entry name" value="ACP-like"/>
    <property type="match status" value="1"/>
</dbReference>
<dbReference type="Pfam" id="PF23114">
    <property type="entry name" value="NAD-bd_HRPKS_sdrA"/>
    <property type="match status" value="1"/>
</dbReference>
<feature type="domain" description="Carrier" evidence="13">
    <location>
        <begin position="2285"/>
        <end position="2361"/>
    </location>
</feature>
<dbReference type="SMART" id="SM00822">
    <property type="entry name" value="PKS_KR"/>
    <property type="match status" value="1"/>
</dbReference>
<dbReference type="PANTHER" id="PTHR43775:SF50">
    <property type="entry name" value="HIGHLY REDUCING POLYKETIDE SYNTHASE SRDA"/>
    <property type="match status" value="1"/>
</dbReference>
<dbReference type="InterPro" id="IPR016039">
    <property type="entry name" value="Thiolase-like"/>
</dbReference>
<evidence type="ECO:0000256" key="6">
    <source>
        <dbReference type="ARBA" id="ARBA00023002"/>
    </source>
</evidence>
<feature type="compositionally biased region" description="Polar residues" evidence="12">
    <location>
        <begin position="1"/>
        <end position="14"/>
    </location>
</feature>
<evidence type="ECO:0000256" key="9">
    <source>
        <dbReference type="ARBA" id="ARBA00031359"/>
    </source>
</evidence>
<evidence type="ECO:0000256" key="12">
    <source>
        <dbReference type="SAM" id="MobiDB-lite"/>
    </source>
</evidence>
<dbReference type="Gene3D" id="1.10.1200.10">
    <property type="entry name" value="ACP-like"/>
    <property type="match status" value="1"/>
</dbReference>
<dbReference type="InterPro" id="IPR016036">
    <property type="entry name" value="Malonyl_transacylase_ACP-bd"/>
</dbReference>
<keyword evidence="6" id="KW-0560">Oxidoreductase</keyword>
<keyword evidence="7" id="KW-0511">Multifunctional enzyme</keyword>
<dbReference type="GO" id="GO:0008168">
    <property type="term" value="F:methyltransferase activity"/>
    <property type="evidence" value="ECO:0007669"/>
    <property type="project" value="UniProtKB-KW"/>
</dbReference>
<dbReference type="InterPro" id="IPR013154">
    <property type="entry name" value="ADH-like_N"/>
</dbReference>
<evidence type="ECO:0000256" key="5">
    <source>
        <dbReference type="ARBA" id="ARBA00022857"/>
    </source>
</evidence>
<dbReference type="Pfam" id="PF00109">
    <property type="entry name" value="ketoacyl-synt"/>
    <property type="match status" value="1"/>
</dbReference>
<dbReference type="EMBL" id="CP120628">
    <property type="protein sequence ID" value="WEW58624.1"/>
    <property type="molecule type" value="Genomic_DNA"/>
</dbReference>
<dbReference type="InterPro" id="IPR042104">
    <property type="entry name" value="PKS_dehydratase_sf"/>
</dbReference>
<dbReference type="SUPFAM" id="SSF51735">
    <property type="entry name" value="NAD(P)-binding Rossmann-fold domains"/>
    <property type="match status" value="2"/>
</dbReference>
<dbReference type="InterPro" id="IPR056501">
    <property type="entry name" value="NAD-bd_HRPKS_sdrA"/>
</dbReference>
<protein>
    <recommendedName>
        <fullName evidence="1">Non-reducing polyketide synthase nscA</fullName>
    </recommendedName>
    <alternativeName>
        <fullName evidence="9">Conidial yellow pigment biosynthesis polyketide synthase nscA</fullName>
    </alternativeName>
    <alternativeName>
        <fullName evidence="10">Neosartoricin B biosynthesis protein A</fullName>
    </alternativeName>
</protein>